<dbReference type="RefSeq" id="WP_345461533.1">
    <property type="nucleotide sequence ID" value="NZ_BAABKG010000004.1"/>
</dbReference>
<feature type="binding site" evidence="11">
    <location>
        <position position="34"/>
    </location>
    <ligand>
        <name>substrate</name>
    </ligand>
</feature>
<keyword evidence="11" id="KW-0479">Metal-binding</keyword>
<reference evidence="13" key="1">
    <citation type="journal article" date="2019" name="Int. J. Syst. Evol. Microbiol.">
        <title>The Global Catalogue of Microorganisms (GCM) 10K type strain sequencing project: providing services to taxonomists for standard genome sequencing and annotation.</title>
        <authorList>
            <consortium name="The Broad Institute Genomics Platform"/>
            <consortium name="The Broad Institute Genome Sequencing Center for Infectious Disease"/>
            <person name="Wu L."/>
            <person name="Ma J."/>
        </authorList>
    </citation>
    <scope>NUCLEOTIDE SEQUENCE [LARGE SCALE GENOMIC DNA]</scope>
    <source>
        <strain evidence="13">JCM 18459</strain>
    </source>
</reference>
<proteinExistence type="inferred from homology"/>
<dbReference type="InterPro" id="IPR027417">
    <property type="entry name" value="P-loop_NTPase"/>
</dbReference>
<keyword evidence="11" id="KW-0460">Magnesium</keyword>
<dbReference type="EC" id="2.7.1.71" evidence="3 11"/>
<organism evidence="12 13">
    <name type="scientific">Nocardioides marinquilinus</name>
    <dbReference type="NCBI Taxonomy" id="1210400"/>
    <lineage>
        <taxon>Bacteria</taxon>
        <taxon>Bacillati</taxon>
        <taxon>Actinomycetota</taxon>
        <taxon>Actinomycetes</taxon>
        <taxon>Propionibacteriales</taxon>
        <taxon>Nocardioidaceae</taxon>
        <taxon>Nocardioides</taxon>
    </lineage>
</organism>
<dbReference type="InterPro" id="IPR023000">
    <property type="entry name" value="Shikimate_kinase_CS"/>
</dbReference>
<dbReference type="Proteomes" id="UP001500221">
    <property type="component" value="Unassembled WGS sequence"/>
</dbReference>
<sequence>MSPRVVLVGPMGAGKSTVAALLAERLGVTARDTDADVEAAEGRSVSDIFVDSGEARFRELERDAVAAALASHDGVLALGGGAVLDERTRSLLAGHPVVFLRVGLSEAVKRVGLGAGRPLLLGNVRARVKALLDERAPIYESVATAVVDTDDATPAEVADRVEAALA</sequence>
<evidence type="ECO:0000256" key="5">
    <source>
        <dbReference type="ARBA" id="ARBA00022679"/>
    </source>
</evidence>
<comment type="subunit">
    <text evidence="11">Monomer.</text>
</comment>
<dbReference type="PROSITE" id="PS01128">
    <property type="entry name" value="SHIKIMATE_KINASE"/>
    <property type="match status" value="1"/>
</dbReference>
<comment type="similarity">
    <text evidence="2 11">Belongs to the shikimate kinase family.</text>
</comment>
<dbReference type="Pfam" id="PF01202">
    <property type="entry name" value="SKI"/>
    <property type="match status" value="1"/>
</dbReference>
<feature type="binding site" evidence="11">
    <location>
        <position position="135"/>
    </location>
    <ligand>
        <name>substrate</name>
    </ligand>
</feature>
<keyword evidence="5 11" id="KW-0808">Transferase</keyword>
<evidence type="ECO:0000313" key="12">
    <source>
        <dbReference type="EMBL" id="GAA5153247.1"/>
    </source>
</evidence>
<evidence type="ECO:0000256" key="1">
    <source>
        <dbReference type="ARBA" id="ARBA00004842"/>
    </source>
</evidence>
<gene>
    <name evidence="11" type="primary">aroK</name>
    <name evidence="12" type="ORF">GCM10023340_34990</name>
</gene>
<evidence type="ECO:0000256" key="4">
    <source>
        <dbReference type="ARBA" id="ARBA00022605"/>
    </source>
</evidence>
<dbReference type="PANTHER" id="PTHR21087">
    <property type="entry name" value="SHIKIMATE KINASE"/>
    <property type="match status" value="1"/>
</dbReference>
<feature type="binding site" evidence="11">
    <location>
        <begin position="12"/>
        <end position="17"/>
    </location>
    <ligand>
        <name>ATP</name>
        <dbReference type="ChEBI" id="CHEBI:30616"/>
    </ligand>
</feature>
<evidence type="ECO:0000256" key="11">
    <source>
        <dbReference type="HAMAP-Rule" id="MF_00109"/>
    </source>
</evidence>
<comment type="catalytic activity">
    <reaction evidence="10 11">
        <text>shikimate + ATP = 3-phosphoshikimate + ADP + H(+)</text>
        <dbReference type="Rhea" id="RHEA:13121"/>
        <dbReference type="ChEBI" id="CHEBI:15378"/>
        <dbReference type="ChEBI" id="CHEBI:30616"/>
        <dbReference type="ChEBI" id="CHEBI:36208"/>
        <dbReference type="ChEBI" id="CHEBI:145989"/>
        <dbReference type="ChEBI" id="CHEBI:456216"/>
        <dbReference type="EC" id="2.7.1.71"/>
    </reaction>
</comment>
<name>A0ABP9PWA1_9ACTN</name>
<comment type="subcellular location">
    <subcellularLocation>
        <location evidence="11">Cytoplasm</location>
    </subcellularLocation>
</comment>
<accession>A0ABP9PWA1</accession>
<comment type="caution">
    <text evidence="11">Lacks conserved residue(s) required for the propagation of feature annotation.</text>
</comment>
<evidence type="ECO:0000256" key="3">
    <source>
        <dbReference type="ARBA" id="ARBA00012154"/>
    </source>
</evidence>
<dbReference type="GO" id="GO:0016301">
    <property type="term" value="F:kinase activity"/>
    <property type="evidence" value="ECO:0007669"/>
    <property type="project" value="UniProtKB-KW"/>
</dbReference>
<protein>
    <recommendedName>
        <fullName evidence="3 11">Shikimate kinase</fullName>
        <shortName evidence="11">SK</shortName>
        <ecNumber evidence="3 11">2.7.1.71</ecNumber>
    </recommendedName>
</protein>
<keyword evidence="4 11" id="KW-0028">Amino-acid biosynthesis</keyword>
<dbReference type="InterPro" id="IPR031322">
    <property type="entry name" value="Shikimate/glucono_kinase"/>
</dbReference>
<evidence type="ECO:0000256" key="2">
    <source>
        <dbReference type="ARBA" id="ARBA00006997"/>
    </source>
</evidence>
<comment type="pathway">
    <text evidence="1 11">Metabolic intermediate biosynthesis; chorismate biosynthesis; chorismate from D-erythrose 4-phosphate and phosphoenolpyruvate: step 5/7.</text>
</comment>
<dbReference type="SUPFAM" id="SSF52540">
    <property type="entry name" value="P-loop containing nucleoside triphosphate hydrolases"/>
    <property type="match status" value="1"/>
</dbReference>
<keyword evidence="7 11" id="KW-0418">Kinase</keyword>
<feature type="binding site" evidence="11">
    <location>
        <position position="16"/>
    </location>
    <ligand>
        <name>Mg(2+)</name>
        <dbReference type="ChEBI" id="CHEBI:18420"/>
    </ligand>
</feature>
<keyword evidence="11" id="KW-0963">Cytoplasm</keyword>
<dbReference type="HAMAP" id="MF_00109">
    <property type="entry name" value="Shikimate_kinase"/>
    <property type="match status" value="1"/>
</dbReference>
<evidence type="ECO:0000256" key="10">
    <source>
        <dbReference type="ARBA" id="ARBA00048567"/>
    </source>
</evidence>
<evidence type="ECO:0000256" key="9">
    <source>
        <dbReference type="ARBA" id="ARBA00023141"/>
    </source>
</evidence>
<dbReference type="Gene3D" id="3.40.50.300">
    <property type="entry name" value="P-loop containing nucleotide triphosphate hydrolases"/>
    <property type="match status" value="1"/>
</dbReference>
<comment type="cofactor">
    <cofactor evidence="11">
        <name>Mg(2+)</name>
        <dbReference type="ChEBI" id="CHEBI:18420"/>
    </cofactor>
    <text evidence="11">Binds 1 Mg(2+) ion per subunit.</text>
</comment>
<feature type="binding site" evidence="11">
    <location>
        <position position="80"/>
    </location>
    <ligand>
        <name>substrate</name>
    </ligand>
</feature>
<evidence type="ECO:0000256" key="6">
    <source>
        <dbReference type="ARBA" id="ARBA00022741"/>
    </source>
</evidence>
<feature type="binding site" evidence="11">
    <location>
        <position position="117"/>
    </location>
    <ligand>
        <name>ATP</name>
        <dbReference type="ChEBI" id="CHEBI:30616"/>
    </ligand>
</feature>
<dbReference type="InterPro" id="IPR000623">
    <property type="entry name" value="Shikimate_kinase/TSH1"/>
</dbReference>
<evidence type="ECO:0000313" key="13">
    <source>
        <dbReference type="Proteomes" id="UP001500221"/>
    </source>
</evidence>
<dbReference type="PRINTS" id="PR01100">
    <property type="entry name" value="SHIKIMTKNASE"/>
</dbReference>
<comment type="caution">
    <text evidence="12">The sequence shown here is derived from an EMBL/GenBank/DDBJ whole genome shotgun (WGS) entry which is preliminary data.</text>
</comment>
<keyword evidence="9 11" id="KW-0057">Aromatic amino acid biosynthesis</keyword>
<evidence type="ECO:0000256" key="8">
    <source>
        <dbReference type="ARBA" id="ARBA00022840"/>
    </source>
</evidence>
<keyword evidence="8 11" id="KW-0067">ATP-binding</keyword>
<dbReference type="EMBL" id="BAABKG010000004">
    <property type="protein sequence ID" value="GAA5153247.1"/>
    <property type="molecule type" value="Genomic_DNA"/>
</dbReference>
<keyword evidence="6 11" id="KW-0547">Nucleotide-binding</keyword>
<comment type="function">
    <text evidence="11">Catalyzes the specific phosphorylation of the 3-hydroxyl group of shikimic acid using ATP as a cosubstrate.</text>
</comment>
<dbReference type="PANTHER" id="PTHR21087:SF16">
    <property type="entry name" value="SHIKIMATE KINASE 1, CHLOROPLASTIC"/>
    <property type="match status" value="1"/>
</dbReference>
<dbReference type="CDD" id="cd00464">
    <property type="entry name" value="SK"/>
    <property type="match status" value="1"/>
</dbReference>
<keyword evidence="13" id="KW-1185">Reference proteome</keyword>
<feature type="binding site" evidence="11">
    <location>
        <position position="58"/>
    </location>
    <ligand>
        <name>substrate</name>
    </ligand>
</feature>
<evidence type="ECO:0000256" key="7">
    <source>
        <dbReference type="ARBA" id="ARBA00022777"/>
    </source>
</evidence>